<evidence type="ECO:0000256" key="5">
    <source>
        <dbReference type="ARBA" id="ARBA00023136"/>
    </source>
</evidence>
<evidence type="ECO:0000259" key="9">
    <source>
        <dbReference type="Pfam" id="PF25198"/>
    </source>
</evidence>
<evidence type="ECO:0000256" key="2">
    <source>
        <dbReference type="ARBA" id="ARBA00007886"/>
    </source>
</evidence>
<evidence type="ECO:0000256" key="6">
    <source>
        <dbReference type="ARBA" id="ARBA00023139"/>
    </source>
</evidence>
<evidence type="ECO:0000256" key="4">
    <source>
        <dbReference type="ARBA" id="ARBA00022729"/>
    </source>
</evidence>
<dbReference type="Pfam" id="PF25198">
    <property type="entry name" value="Spore_GerAC_N"/>
    <property type="match status" value="1"/>
</dbReference>
<keyword evidence="4" id="KW-0732">Signal</keyword>
<feature type="domain" description="Spore germination protein N-terminal" evidence="9">
    <location>
        <begin position="23"/>
        <end position="199"/>
    </location>
</feature>
<feature type="domain" description="Spore germination GerAC-like C-terminal" evidence="8">
    <location>
        <begin position="216"/>
        <end position="372"/>
    </location>
</feature>
<dbReference type="EMBL" id="WBOT01000001">
    <property type="protein sequence ID" value="KAB2335666.1"/>
    <property type="molecule type" value="Genomic_DNA"/>
</dbReference>
<keyword evidence="11" id="KW-1185">Reference proteome</keyword>
<keyword evidence="7" id="KW-0449">Lipoprotein</keyword>
<dbReference type="GO" id="GO:0009847">
    <property type="term" value="P:spore germination"/>
    <property type="evidence" value="ECO:0007669"/>
    <property type="project" value="InterPro"/>
</dbReference>
<gene>
    <name evidence="10" type="ORF">F7732_03600</name>
</gene>
<dbReference type="Proteomes" id="UP000441354">
    <property type="component" value="Unassembled WGS sequence"/>
</dbReference>
<dbReference type="PANTHER" id="PTHR35789:SF1">
    <property type="entry name" value="SPORE GERMINATION PROTEIN B3"/>
    <property type="match status" value="1"/>
</dbReference>
<dbReference type="InterPro" id="IPR046953">
    <property type="entry name" value="Spore_GerAC-like_C"/>
</dbReference>
<evidence type="ECO:0000256" key="3">
    <source>
        <dbReference type="ARBA" id="ARBA00022544"/>
    </source>
</evidence>
<dbReference type="InterPro" id="IPR057336">
    <property type="entry name" value="GerAC_N"/>
</dbReference>
<dbReference type="AlphaFoldDB" id="A0A7V7UXA3"/>
<comment type="subcellular location">
    <subcellularLocation>
        <location evidence="1">Membrane</location>
        <topology evidence="1">Lipid-anchor</topology>
    </subcellularLocation>
</comment>
<evidence type="ECO:0000313" key="10">
    <source>
        <dbReference type="EMBL" id="KAB2335666.1"/>
    </source>
</evidence>
<accession>A0A7V7UXA3</accession>
<keyword evidence="5" id="KW-0472">Membrane</keyword>
<dbReference type="InterPro" id="IPR008844">
    <property type="entry name" value="Spore_GerAC-like"/>
</dbReference>
<protein>
    <submittedName>
        <fullName evidence="10">Ger(X)C family spore germination protein</fullName>
    </submittedName>
</protein>
<dbReference type="PANTHER" id="PTHR35789">
    <property type="entry name" value="SPORE GERMINATION PROTEIN B3"/>
    <property type="match status" value="1"/>
</dbReference>
<dbReference type="PROSITE" id="PS51257">
    <property type="entry name" value="PROKAR_LIPOPROTEIN"/>
    <property type="match status" value="1"/>
</dbReference>
<organism evidence="10 11">
    <name type="scientific">Bacillus mesophilum</name>
    <dbReference type="NCBI Taxonomy" id="1071718"/>
    <lineage>
        <taxon>Bacteria</taxon>
        <taxon>Bacillati</taxon>
        <taxon>Bacillota</taxon>
        <taxon>Bacilli</taxon>
        <taxon>Bacillales</taxon>
        <taxon>Bacillaceae</taxon>
        <taxon>Bacillus</taxon>
    </lineage>
</organism>
<evidence type="ECO:0000313" key="11">
    <source>
        <dbReference type="Proteomes" id="UP000441354"/>
    </source>
</evidence>
<dbReference type="InterPro" id="IPR038501">
    <property type="entry name" value="Spore_GerAC_C_sf"/>
</dbReference>
<dbReference type="Gene3D" id="3.30.300.210">
    <property type="entry name" value="Nutrient germinant receptor protein C, domain 3"/>
    <property type="match status" value="1"/>
</dbReference>
<name>A0A7V7UXA3_9BACI</name>
<comment type="caution">
    <text evidence="10">The sequence shown here is derived from an EMBL/GenBank/DDBJ whole genome shotgun (WGS) entry which is preliminary data.</text>
</comment>
<reference evidence="10 11" key="1">
    <citation type="journal article" date="2014" name="Arch. Microbiol.">
        <title>Bacillus mesophilum sp. nov., strain IITR-54T, a novel 4-chlorobiphenyl dechlorinating bacterium.</title>
        <authorList>
            <person name="Manickam N."/>
            <person name="Singh N.K."/>
            <person name="Bajaj A."/>
            <person name="Kumar R.M."/>
            <person name="Kaur G."/>
            <person name="Kaur N."/>
            <person name="Bala M."/>
            <person name="Kumar A."/>
            <person name="Mayilraj S."/>
        </authorList>
    </citation>
    <scope>NUCLEOTIDE SEQUENCE [LARGE SCALE GENOMIC DNA]</scope>
    <source>
        <strain evidence="10 11">IITR-54</strain>
    </source>
</reference>
<dbReference type="Pfam" id="PF05504">
    <property type="entry name" value="Spore_GerAC"/>
    <property type="match status" value="1"/>
</dbReference>
<dbReference type="RefSeq" id="WP_151572281.1">
    <property type="nucleotide sequence ID" value="NZ_WBOT01000001.1"/>
</dbReference>
<sequence length="384" mass="44215">MKIRLLTFFSICCLFLTSCSGLKNIQDLTYIVAIGLDYDEVKQEYKAYIQSINFANVAKQEGAKSIEPIPSFIATATGETLNLAVSKLYKKSKPPLFFGHTLSLVLSENLVKNKFDEVITEIGRNRSLRPTLRLLVAKENIEEILNTKALFNYPSVYSVIYKHSSEQISQNEITPILLMDFLRDYYEPMGTAKLPSVKIDQDTWKAEQNYPVLYFDGYTVFQNQEYITTLAFKDAFLANWLLEDNIIFDHKVEKNGQLLAAISLTLSKFKIKFQKSEQSPAFSIEVSVQGDLLEKIKDIPTEELINLIEKDLEKRITELYDFGVENNMDILNTGVKWYRNHPKKFKELNDLNSFYLEKDSLTAVKVDVQIVNQNTYKYDLKSSQ</sequence>
<evidence type="ECO:0000256" key="1">
    <source>
        <dbReference type="ARBA" id="ARBA00004635"/>
    </source>
</evidence>
<evidence type="ECO:0000256" key="7">
    <source>
        <dbReference type="ARBA" id="ARBA00023288"/>
    </source>
</evidence>
<keyword evidence="3" id="KW-0309">Germination</keyword>
<evidence type="ECO:0000259" key="8">
    <source>
        <dbReference type="Pfam" id="PF05504"/>
    </source>
</evidence>
<dbReference type="NCBIfam" id="TIGR02887">
    <property type="entry name" value="spore_ger_x_C"/>
    <property type="match status" value="1"/>
</dbReference>
<comment type="similarity">
    <text evidence="2">Belongs to the GerABKC lipoprotein family.</text>
</comment>
<proteinExistence type="inferred from homology"/>
<keyword evidence="6" id="KW-0564">Palmitate</keyword>
<dbReference type="GO" id="GO:0016020">
    <property type="term" value="C:membrane"/>
    <property type="evidence" value="ECO:0007669"/>
    <property type="project" value="UniProtKB-SubCell"/>
</dbReference>
<dbReference type="OrthoDB" id="2380468at2"/>